<evidence type="ECO:0000313" key="3">
    <source>
        <dbReference type="Proteomes" id="UP000015551"/>
    </source>
</evidence>
<reference evidence="2 3" key="1">
    <citation type="submission" date="2013-05" db="EMBL/GenBank/DDBJ databases">
        <authorList>
            <person name="Williams P.R."/>
            <person name="Bowman C.A."/>
            <person name="Russell D.A."/>
            <person name="Jacobs-Sera D."/>
            <person name="Hendrix R.W."/>
            <person name="Hatfull G.F."/>
        </authorList>
    </citation>
    <scope>NUCLEOTIDE SEQUENCE [LARGE SCALE GENOMIC DNA]</scope>
</reference>
<keyword evidence="3" id="KW-1185">Reference proteome</keyword>
<dbReference type="EMBL" id="KF024725">
    <property type="protein sequence ID" value="AGT12717.1"/>
    <property type="molecule type" value="Genomic_DNA"/>
</dbReference>
<keyword evidence="1" id="KW-0175">Coiled coil</keyword>
<evidence type="ECO:0000313" key="2">
    <source>
        <dbReference type="EMBL" id="AGT12717.1"/>
    </source>
</evidence>
<dbReference type="RefSeq" id="YP_008408767.1">
    <property type="nucleotide sequence ID" value="NC_022052.1"/>
</dbReference>
<feature type="coiled-coil region" evidence="1">
    <location>
        <begin position="52"/>
        <end position="79"/>
    </location>
</feature>
<sequence>MTEHHMRVAQNGTFYCVDELGMMCAGNWPYMEGWERHVSGADEIVIVKVADLKAKDDRIAELEEALAEKDRELSYWANR</sequence>
<protein>
    <submittedName>
        <fullName evidence="2">Uncharacterized protein</fullName>
    </submittedName>
</protein>
<dbReference type="KEGG" id="vg:16548090"/>
<dbReference type="Gene3D" id="1.20.5.490">
    <property type="entry name" value="Single helix bin"/>
    <property type="match status" value="1"/>
</dbReference>
<dbReference type="Proteomes" id="UP000015551">
    <property type="component" value="Segment"/>
</dbReference>
<dbReference type="GeneID" id="16548090"/>
<organism evidence="2 3">
    <name type="scientific">Mycobacterium phage Whirlwind</name>
    <dbReference type="NCBI Taxonomy" id="1340826"/>
    <lineage>
        <taxon>Viruses</taxon>
        <taxon>Duplodnaviria</taxon>
        <taxon>Heunggongvirae</taxon>
        <taxon>Uroviricota</taxon>
        <taxon>Caudoviricetes</taxon>
        <taxon>Vilmaviridae</taxon>
        <taxon>Lclasvirinae</taxon>
        <taxon>Lumosvirus</taxon>
        <taxon>Lumosvirus whirlwind</taxon>
    </lineage>
</organism>
<proteinExistence type="predicted"/>
<name>S5Y518_9CAUD</name>
<gene>
    <name evidence="2" type="primary">121</name>
    <name evidence="2" type="ORF">PBI_WHIRLWIND_121</name>
</gene>
<accession>S5Y518</accession>
<evidence type="ECO:0000256" key="1">
    <source>
        <dbReference type="SAM" id="Coils"/>
    </source>
</evidence>